<evidence type="ECO:0000313" key="1">
    <source>
        <dbReference type="EMBL" id="MEA0970768.1"/>
    </source>
</evidence>
<reference evidence="1 2" key="1">
    <citation type="submission" date="2023-03" db="EMBL/GenBank/DDBJ databases">
        <title>Host association and intracellularity evolved multiple times independently in the Rickettsiales.</title>
        <authorList>
            <person name="Castelli M."/>
            <person name="Nardi T."/>
            <person name="Gammuto L."/>
            <person name="Bellinzona G."/>
            <person name="Sabaneyeva E."/>
            <person name="Potekhin A."/>
            <person name="Serra V."/>
            <person name="Petroni G."/>
            <person name="Sassera D."/>
        </authorList>
    </citation>
    <scope>NUCLEOTIDE SEQUENCE [LARGE SCALE GENOMIC DNA]</scope>
    <source>
        <strain evidence="1 2">Sr 2-6</strain>
    </source>
</reference>
<comment type="caution">
    <text evidence="1">The sequence shown here is derived from an EMBL/GenBank/DDBJ whole genome shotgun (WGS) entry which is preliminary data.</text>
</comment>
<protein>
    <submittedName>
        <fullName evidence="1">DUF1013 domain-containing protein</fullName>
    </submittedName>
</protein>
<sequence length="184" mass="20416">MSKKQQYPLMPKATAVWLVENTALTFKQIADFCGVHELEVKGIADGEVAVGVMGIDPVTTGQLDKHELERCAQDAKAILKLKTSSAYDSAKSSKKTAKYTPIARRQDKPDAIYWLLKNYPEVKDSDIIKLIGTTKSTVAALRDRTHWNMTNIRQRDPVLLGICSQIDLDRVVEKAKLESAAASK</sequence>
<dbReference type="InterPro" id="IPR010421">
    <property type="entry name" value="TrcR"/>
</dbReference>
<dbReference type="Pfam" id="PF06242">
    <property type="entry name" value="TrcR"/>
    <property type="match status" value="1"/>
</dbReference>
<organism evidence="1 2">
    <name type="scientific">Candidatus Megaera venefica</name>
    <dbReference type="NCBI Taxonomy" id="2055910"/>
    <lineage>
        <taxon>Bacteria</taxon>
        <taxon>Pseudomonadati</taxon>
        <taxon>Pseudomonadota</taxon>
        <taxon>Alphaproteobacteria</taxon>
        <taxon>Rickettsiales</taxon>
        <taxon>Rickettsiaceae</taxon>
        <taxon>Candidatus Megaera</taxon>
    </lineage>
</organism>
<gene>
    <name evidence="1" type="ORF">Megvenef_00737</name>
</gene>
<name>A0ABU5NC67_9RICK</name>
<proteinExistence type="predicted"/>
<evidence type="ECO:0000313" key="2">
    <source>
        <dbReference type="Proteomes" id="UP001291687"/>
    </source>
</evidence>
<dbReference type="RefSeq" id="WP_322776666.1">
    <property type="nucleotide sequence ID" value="NZ_JARJFB010000044.1"/>
</dbReference>
<keyword evidence="2" id="KW-1185">Reference proteome</keyword>
<dbReference type="EMBL" id="JARJFB010000044">
    <property type="protein sequence ID" value="MEA0970768.1"/>
    <property type="molecule type" value="Genomic_DNA"/>
</dbReference>
<dbReference type="Proteomes" id="UP001291687">
    <property type="component" value="Unassembled WGS sequence"/>
</dbReference>
<accession>A0ABU5NC67</accession>